<gene>
    <name evidence="1" type="ORF">IPOD504_LOCUS2896</name>
</gene>
<sequence>MDCCAAAIRRGGRGAPTCLCPPTEHGRAHRHAHLTSVVAHLEASDGPQYKLGNFAESFVRGCAPNLRTIDHIAVSGDRDANVNETIITHVGVVKRMGERCDDLWPVSRCKHSALVGNIFQRQAEI</sequence>
<feature type="non-terminal residue" evidence="1">
    <location>
        <position position="1"/>
    </location>
</feature>
<organism evidence="1 2">
    <name type="scientific">Iphiclides podalirius</name>
    <name type="common">scarce swallowtail</name>
    <dbReference type="NCBI Taxonomy" id="110791"/>
    <lineage>
        <taxon>Eukaryota</taxon>
        <taxon>Metazoa</taxon>
        <taxon>Ecdysozoa</taxon>
        <taxon>Arthropoda</taxon>
        <taxon>Hexapoda</taxon>
        <taxon>Insecta</taxon>
        <taxon>Pterygota</taxon>
        <taxon>Neoptera</taxon>
        <taxon>Endopterygota</taxon>
        <taxon>Lepidoptera</taxon>
        <taxon>Glossata</taxon>
        <taxon>Ditrysia</taxon>
        <taxon>Papilionoidea</taxon>
        <taxon>Papilionidae</taxon>
        <taxon>Papilioninae</taxon>
        <taxon>Iphiclides</taxon>
    </lineage>
</organism>
<keyword evidence="2" id="KW-1185">Reference proteome</keyword>
<reference evidence="1" key="1">
    <citation type="submission" date="2022-03" db="EMBL/GenBank/DDBJ databases">
        <authorList>
            <person name="Martin H S."/>
        </authorList>
    </citation>
    <scope>NUCLEOTIDE SEQUENCE</scope>
</reference>
<dbReference type="EMBL" id="OW152824">
    <property type="protein sequence ID" value="CAH2040917.1"/>
    <property type="molecule type" value="Genomic_DNA"/>
</dbReference>
<name>A0ABN8HTD2_9NEOP</name>
<proteinExistence type="predicted"/>
<accession>A0ABN8HTD2</accession>
<evidence type="ECO:0000313" key="2">
    <source>
        <dbReference type="Proteomes" id="UP000837857"/>
    </source>
</evidence>
<protein>
    <submittedName>
        <fullName evidence="1">Uncharacterized protein</fullName>
    </submittedName>
</protein>
<dbReference type="Proteomes" id="UP000837857">
    <property type="component" value="Chromosome 12"/>
</dbReference>
<evidence type="ECO:0000313" key="1">
    <source>
        <dbReference type="EMBL" id="CAH2040917.1"/>
    </source>
</evidence>